<gene>
    <name evidence="9" type="ORF">SAMN05444164_2945</name>
</gene>
<dbReference type="AlphaFoldDB" id="A0A1H4VYU6"/>
<dbReference type="GO" id="GO:0005525">
    <property type="term" value="F:GTP binding"/>
    <property type="evidence" value="ECO:0007669"/>
    <property type="project" value="UniProtKB-KW"/>
</dbReference>
<evidence type="ECO:0000313" key="10">
    <source>
        <dbReference type="Proteomes" id="UP000198992"/>
    </source>
</evidence>
<dbReference type="RefSeq" id="WP_092116290.1">
    <property type="nucleotide sequence ID" value="NZ_FNTH01000001.1"/>
</dbReference>
<dbReference type="PANTHER" id="PTHR47917:SF1">
    <property type="entry name" value="COENZYME F420:L-GLUTAMATE LIGASE"/>
    <property type="match status" value="1"/>
</dbReference>
<name>A0A1H4VYU6_9BRAD</name>
<dbReference type="Proteomes" id="UP000198992">
    <property type="component" value="Unassembled WGS sequence"/>
</dbReference>
<evidence type="ECO:0000256" key="3">
    <source>
        <dbReference type="ARBA" id="ARBA00022741"/>
    </source>
</evidence>
<organism evidence="9 10">
    <name type="scientific">Bradyrhizobium erythrophlei</name>
    <dbReference type="NCBI Taxonomy" id="1437360"/>
    <lineage>
        <taxon>Bacteria</taxon>
        <taxon>Pseudomonadati</taxon>
        <taxon>Pseudomonadota</taxon>
        <taxon>Alphaproteobacteria</taxon>
        <taxon>Hyphomicrobiales</taxon>
        <taxon>Nitrobacteraceae</taxon>
        <taxon>Bradyrhizobium</taxon>
    </lineage>
</organism>
<accession>A0A1H4VYU6</accession>
<proteinExistence type="predicted"/>
<dbReference type="GO" id="GO:0052618">
    <property type="term" value="F:coenzyme F420-0:L-glutamate ligase activity"/>
    <property type="evidence" value="ECO:0007669"/>
    <property type="project" value="TreeGrafter"/>
</dbReference>
<keyword evidence="5" id="KW-0630">Potassium</keyword>
<protein>
    <submittedName>
        <fullName evidence="9">Coenzyme F420-0 gamma-glutamyl ligase</fullName>
    </submittedName>
</protein>
<dbReference type="InterPro" id="IPR002847">
    <property type="entry name" value="F420-0_gamma-glut_ligase-dom"/>
</dbReference>
<dbReference type="NCBIfam" id="TIGR01916">
    <property type="entry name" value="F420_cofE"/>
    <property type="match status" value="1"/>
</dbReference>
<dbReference type="GO" id="GO:0046872">
    <property type="term" value="F:metal ion binding"/>
    <property type="evidence" value="ECO:0007669"/>
    <property type="project" value="UniProtKB-KW"/>
</dbReference>
<sequence>MPVGTRVEYIALQDIRRVEPGEDLAALIRQGLAGMSLELQRGDILVIAQKIVSKSEGRYVRLSDVEPSPEALELAVTVGKDPRFLEVVLRESTEVVKMRPNVVIAAHRLGFVMANAGIDQSNIEHREGQERVLLLPKDPDGSAQKLKVALDAAGDLNLGIIINDSFGRPWRNGVVGVAIGAAGIPSLLSQIGVPDMFGRAMRVTEIAIADEIAGAASLLMGQAGEGVPIILVRGLTLDGPVSPAAALARPKSQDMFR</sequence>
<dbReference type="EMBL" id="FNTH01000001">
    <property type="protein sequence ID" value="SEC86135.1"/>
    <property type="molecule type" value="Genomic_DNA"/>
</dbReference>
<dbReference type="Gene3D" id="3.30.1330.100">
    <property type="entry name" value="CofE-like"/>
    <property type="match status" value="1"/>
</dbReference>
<evidence type="ECO:0000256" key="5">
    <source>
        <dbReference type="ARBA" id="ARBA00022958"/>
    </source>
</evidence>
<dbReference type="PANTHER" id="PTHR47917">
    <property type="match status" value="1"/>
</dbReference>
<dbReference type="InterPro" id="IPR008225">
    <property type="entry name" value="F420-0_g-glutamyl_ligase"/>
</dbReference>
<evidence type="ECO:0000313" key="9">
    <source>
        <dbReference type="EMBL" id="SEC86135.1"/>
    </source>
</evidence>
<evidence type="ECO:0000256" key="7">
    <source>
        <dbReference type="ARBA" id="ARBA00023211"/>
    </source>
</evidence>
<keyword evidence="4" id="KW-0460">Magnesium</keyword>
<evidence type="ECO:0000256" key="1">
    <source>
        <dbReference type="ARBA" id="ARBA00022598"/>
    </source>
</evidence>
<evidence type="ECO:0000256" key="4">
    <source>
        <dbReference type="ARBA" id="ARBA00022842"/>
    </source>
</evidence>
<dbReference type="OrthoDB" id="9788295at2"/>
<feature type="domain" description="Coenzyme F420:L-glutamate ligase-like" evidence="8">
    <location>
        <begin position="15"/>
        <end position="234"/>
    </location>
</feature>
<keyword evidence="7" id="KW-0464">Manganese</keyword>
<dbReference type="Gene3D" id="3.90.1660.10">
    <property type="entry name" value="CofE-like domain"/>
    <property type="match status" value="1"/>
</dbReference>
<evidence type="ECO:0000259" key="8">
    <source>
        <dbReference type="Pfam" id="PF01996"/>
    </source>
</evidence>
<dbReference type="SUPFAM" id="SSF144010">
    <property type="entry name" value="CofE-like"/>
    <property type="match status" value="1"/>
</dbReference>
<keyword evidence="6" id="KW-0342">GTP-binding</keyword>
<dbReference type="Pfam" id="PF01996">
    <property type="entry name" value="F420_ligase"/>
    <property type="match status" value="1"/>
</dbReference>
<keyword evidence="1 9" id="KW-0436">Ligase</keyword>
<evidence type="ECO:0000256" key="2">
    <source>
        <dbReference type="ARBA" id="ARBA00022723"/>
    </source>
</evidence>
<keyword evidence="3" id="KW-0547">Nucleotide-binding</keyword>
<evidence type="ECO:0000256" key="6">
    <source>
        <dbReference type="ARBA" id="ARBA00023134"/>
    </source>
</evidence>
<reference evidence="9 10" key="1">
    <citation type="submission" date="2016-10" db="EMBL/GenBank/DDBJ databases">
        <authorList>
            <person name="de Groot N.N."/>
        </authorList>
    </citation>
    <scope>NUCLEOTIDE SEQUENCE [LARGE SCALE GENOMIC DNA]</scope>
    <source>
        <strain evidence="9 10">MT12</strain>
    </source>
</reference>
<keyword evidence="2" id="KW-0479">Metal-binding</keyword>